<reference evidence="2 3" key="1">
    <citation type="submission" date="2016-06" db="EMBL/GenBank/DDBJ databases">
        <title>Insight into the functional genes involving in sulfur oxidation in Pearl River water.</title>
        <authorList>
            <person name="Luo J."/>
            <person name="Tan X."/>
            <person name="Lin W."/>
        </authorList>
    </citation>
    <scope>NUCLEOTIDE SEQUENCE [LARGE SCALE GENOMIC DNA]</scope>
    <source>
        <strain evidence="2 3">LS2</strain>
    </source>
</reference>
<evidence type="ECO:0000313" key="2">
    <source>
        <dbReference type="EMBL" id="ANJ66281.1"/>
    </source>
</evidence>
<sequence length="103" mass="10982">MVILIKGGPPVAKASVVKGMPFLFGTGIALALPMAIIFGAIGFVVGEARLARLFGILWGTDRPFNQKLHETLSGMPELPRGPVILILSIIIVAVFGYLLTLLR</sequence>
<keyword evidence="3" id="KW-1185">Reference proteome</keyword>
<keyword evidence="1" id="KW-0812">Transmembrane</keyword>
<protein>
    <submittedName>
        <fullName evidence="2">Uncharacterized protein</fullName>
    </submittedName>
</protein>
<organism evidence="2 3">
    <name type="scientific">Halothiobacillus diazotrophicus</name>
    <dbReference type="NCBI Taxonomy" id="1860122"/>
    <lineage>
        <taxon>Bacteria</taxon>
        <taxon>Pseudomonadati</taxon>
        <taxon>Pseudomonadota</taxon>
        <taxon>Gammaproteobacteria</taxon>
        <taxon>Chromatiales</taxon>
        <taxon>Halothiobacillaceae</taxon>
        <taxon>Halothiobacillus</taxon>
    </lineage>
</organism>
<evidence type="ECO:0000313" key="3">
    <source>
        <dbReference type="Proteomes" id="UP000078596"/>
    </source>
</evidence>
<feature type="transmembrane region" description="Helical" evidence="1">
    <location>
        <begin position="21"/>
        <end position="45"/>
    </location>
</feature>
<dbReference type="Proteomes" id="UP000078596">
    <property type="component" value="Chromosome"/>
</dbReference>
<feature type="transmembrane region" description="Helical" evidence="1">
    <location>
        <begin position="83"/>
        <end position="102"/>
    </location>
</feature>
<dbReference type="AlphaFoldDB" id="A0A191ZEH9"/>
<keyword evidence="1" id="KW-0472">Membrane</keyword>
<proteinExistence type="predicted"/>
<name>A0A191ZEH9_9GAMM</name>
<keyword evidence="1" id="KW-1133">Transmembrane helix</keyword>
<dbReference type="EMBL" id="CP016027">
    <property type="protein sequence ID" value="ANJ66281.1"/>
    <property type="molecule type" value="Genomic_DNA"/>
</dbReference>
<gene>
    <name evidence="2" type="ORF">A9404_01825</name>
</gene>
<accession>A0A191ZEH9</accession>
<dbReference type="KEGG" id="haz:A9404_01825"/>
<evidence type="ECO:0000256" key="1">
    <source>
        <dbReference type="SAM" id="Phobius"/>
    </source>
</evidence>